<accession>A0AAD6VQ86</accession>
<evidence type="ECO:0000313" key="3">
    <source>
        <dbReference type="Proteomes" id="UP001219525"/>
    </source>
</evidence>
<dbReference type="EMBL" id="JARJCW010000011">
    <property type="protein sequence ID" value="KAJ7219562.1"/>
    <property type="molecule type" value="Genomic_DNA"/>
</dbReference>
<gene>
    <name evidence="2" type="ORF">GGX14DRAFT_592758</name>
</gene>
<protein>
    <recommendedName>
        <fullName evidence="4">Crinkler (CRN) family protein</fullName>
    </recommendedName>
</protein>
<evidence type="ECO:0000256" key="1">
    <source>
        <dbReference type="SAM" id="MobiDB-lite"/>
    </source>
</evidence>
<feature type="region of interest" description="Disordered" evidence="1">
    <location>
        <begin position="538"/>
        <end position="595"/>
    </location>
</feature>
<proteinExistence type="predicted"/>
<dbReference type="Proteomes" id="UP001219525">
    <property type="component" value="Unassembled WGS sequence"/>
</dbReference>
<dbReference type="AlphaFoldDB" id="A0AAD6VQ86"/>
<comment type="caution">
    <text evidence="2">The sequence shown here is derived from an EMBL/GenBank/DDBJ whole genome shotgun (WGS) entry which is preliminary data.</text>
</comment>
<organism evidence="2 3">
    <name type="scientific">Mycena pura</name>
    <dbReference type="NCBI Taxonomy" id="153505"/>
    <lineage>
        <taxon>Eukaryota</taxon>
        <taxon>Fungi</taxon>
        <taxon>Dikarya</taxon>
        <taxon>Basidiomycota</taxon>
        <taxon>Agaricomycotina</taxon>
        <taxon>Agaricomycetes</taxon>
        <taxon>Agaricomycetidae</taxon>
        <taxon>Agaricales</taxon>
        <taxon>Marasmiineae</taxon>
        <taxon>Mycenaceae</taxon>
        <taxon>Mycena</taxon>
    </lineage>
</organism>
<keyword evidence="3" id="KW-1185">Reference proteome</keyword>
<evidence type="ECO:0008006" key="4">
    <source>
        <dbReference type="Google" id="ProtNLM"/>
    </source>
</evidence>
<evidence type="ECO:0000313" key="2">
    <source>
        <dbReference type="EMBL" id="KAJ7219562.1"/>
    </source>
</evidence>
<sequence>MLVRPRIQTMADDSDMNNFVGPNASHERLLELRGIEAAAPSDWPSMLLKECLEGTFDSFFKPVTVTRDLPAERADVEGLPQTVIKLVTLPGVKDVLSDIQCTKHVMVRDEYIWALNDCRAACYQQKTDFQTPPECIHPKVQFRPRSVTEVPSPSPPAFSHNPFDDHLKEQDSYGEEQAFIIVGHPGVGKTALLPIILILRCLARRVTFFQTKPNEMWMFYPSLHTAYRVHVNDIMPGQLLNLLPRDAWALIDSNEYILSVPPCITSMRTFVIQASSPRAFRTEWISKRSYSPIFWYMASWTLGELICGRDFDALYKGQHPISEKNLEAFIAVCPPSARIAYSLQRKPFDFDKHVAARHVGVKISTMTLQSISRLLGDDPDFDKDDTISHHVLAVTPGPMRDIPATYIPSREMYHLLRDKLRASKAWEATFFYSLFLRNPLTKGSAGYLLEDFIHILLGKGGVWQLTELQKGNRGPKNTYWETGTTTAVLAIGHDGPLSCHILQTAPLLTPTAAAAAVPTAAAVRLTPRVTRATTATATAAAAATAPNRKRTISQVAADPSEDDSDTDRKLIRVKSKSASKKARTAGSDDQEEVEDAAAAVAPTAATATTTFPTATTCVPVRTISYNPRTTTFLVTGFYHPVSGSQPTFDAFFYDTGTKTATIFQSTVSAEHSVKSQGIEWLHACGAENFVYVALTPADVSIRFPFPNGLIDDHRIKRYQLGLAEEQVVAVGK</sequence>
<name>A0AAD6VQ86_9AGAR</name>
<reference evidence="2" key="1">
    <citation type="submission" date="2023-03" db="EMBL/GenBank/DDBJ databases">
        <title>Massive genome expansion in bonnet fungi (Mycena s.s.) driven by repeated elements and novel gene families across ecological guilds.</title>
        <authorList>
            <consortium name="Lawrence Berkeley National Laboratory"/>
            <person name="Harder C.B."/>
            <person name="Miyauchi S."/>
            <person name="Viragh M."/>
            <person name="Kuo A."/>
            <person name="Thoen E."/>
            <person name="Andreopoulos B."/>
            <person name="Lu D."/>
            <person name="Skrede I."/>
            <person name="Drula E."/>
            <person name="Henrissat B."/>
            <person name="Morin E."/>
            <person name="Kohler A."/>
            <person name="Barry K."/>
            <person name="LaButti K."/>
            <person name="Morin E."/>
            <person name="Salamov A."/>
            <person name="Lipzen A."/>
            <person name="Mereny Z."/>
            <person name="Hegedus B."/>
            <person name="Baldrian P."/>
            <person name="Stursova M."/>
            <person name="Weitz H."/>
            <person name="Taylor A."/>
            <person name="Grigoriev I.V."/>
            <person name="Nagy L.G."/>
            <person name="Martin F."/>
            <person name="Kauserud H."/>
        </authorList>
    </citation>
    <scope>NUCLEOTIDE SEQUENCE</scope>
    <source>
        <strain evidence="2">9144</strain>
    </source>
</reference>
<feature type="compositionally biased region" description="Basic residues" evidence="1">
    <location>
        <begin position="571"/>
        <end position="583"/>
    </location>
</feature>